<dbReference type="Pfam" id="PF00378">
    <property type="entry name" value="ECH_1"/>
    <property type="match status" value="1"/>
</dbReference>
<dbReference type="CDD" id="cd06558">
    <property type="entry name" value="crotonase-like"/>
    <property type="match status" value="1"/>
</dbReference>
<dbReference type="SUPFAM" id="SSF52096">
    <property type="entry name" value="ClpP/crotonase"/>
    <property type="match status" value="1"/>
</dbReference>
<dbReference type="InterPro" id="IPR018376">
    <property type="entry name" value="Enoyl-CoA_hyd/isom_CS"/>
</dbReference>
<reference evidence="4" key="1">
    <citation type="journal article" date="2019" name="Int. J. Syst. Evol. Microbiol.">
        <title>The Global Catalogue of Microorganisms (GCM) 10K type strain sequencing project: providing services to taxonomists for standard genome sequencing and annotation.</title>
        <authorList>
            <consortium name="The Broad Institute Genomics Platform"/>
            <consortium name="The Broad Institute Genome Sequencing Center for Infectious Disease"/>
            <person name="Wu L."/>
            <person name="Ma J."/>
        </authorList>
    </citation>
    <scope>NUCLEOTIDE SEQUENCE [LARGE SCALE GENOMIC DNA]</scope>
    <source>
        <strain evidence="4">CCUG 63419</strain>
    </source>
</reference>
<dbReference type="EMBL" id="JBHTIT010000001">
    <property type="protein sequence ID" value="MFD0950258.1"/>
    <property type="molecule type" value="Genomic_DNA"/>
</dbReference>
<evidence type="ECO:0000256" key="2">
    <source>
        <dbReference type="RuleBase" id="RU003707"/>
    </source>
</evidence>
<evidence type="ECO:0000256" key="1">
    <source>
        <dbReference type="ARBA" id="ARBA00005254"/>
    </source>
</evidence>
<dbReference type="InterPro" id="IPR029045">
    <property type="entry name" value="ClpP/crotonase-like_dom_sf"/>
</dbReference>
<dbReference type="PANTHER" id="PTHR43149">
    <property type="entry name" value="ENOYL-COA HYDRATASE"/>
    <property type="match status" value="1"/>
</dbReference>
<organism evidence="3 4">
    <name type="scientific">Paraperlucidibaca wandonensis</name>
    <dbReference type="NCBI Taxonomy" id="1268273"/>
    <lineage>
        <taxon>Bacteria</taxon>
        <taxon>Pseudomonadati</taxon>
        <taxon>Pseudomonadota</taxon>
        <taxon>Gammaproteobacteria</taxon>
        <taxon>Moraxellales</taxon>
        <taxon>Moraxellaceae</taxon>
        <taxon>Paraperlucidibaca</taxon>
    </lineage>
</organism>
<dbReference type="Proteomes" id="UP001597044">
    <property type="component" value="Unassembled WGS sequence"/>
</dbReference>
<dbReference type="RefSeq" id="WP_379070782.1">
    <property type="nucleotide sequence ID" value="NZ_JBHTIT010000001.1"/>
</dbReference>
<sequence>MAAIRIERHGNIAEVILARAEKHNAVSVDTLTELIAAGRELSRDKNLRAVIIHGEGPSFCSGLNIPSFMAKPQNMARHFLRPLWRNTNNFQEVAWVWRRLAVPVIAVLHGRCYGAGMQIALAADFRLATPDCELSIMEAKWGLVPDMSGTVSLRDLVPIDIAKRLSMTAECFSAEQGKVWGLVTETHEQPLLAARELAASIATRSPDSVASTKFLFQRAWPASENHAFWLERWYQLRLLFGKNQRVAVKTVQTGKTQPYLPRRIKS</sequence>
<dbReference type="PROSITE" id="PS00166">
    <property type="entry name" value="ENOYL_COA_HYDRATASE"/>
    <property type="match status" value="1"/>
</dbReference>
<dbReference type="InterPro" id="IPR045002">
    <property type="entry name" value="Ech1-like"/>
</dbReference>
<name>A0ABW3HFR5_9GAMM</name>
<gene>
    <name evidence="3" type="ORF">ACFQ0F_07650</name>
</gene>
<accession>A0ABW3HFR5</accession>
<evidence type="ECO:0000313" key="4">
    <source>
        <dbReference type="Proteomes" id="UP001597044"/>
    </source>
</evidence>
<dbReference type="Gene3D" id="3.90.226.10">
    <property type="entry name" value="2-enoyl-CoA Hydratase, Chain A, domain 1"/>
    <property type="match status" value="1"/>
</dbReference>
<comment type="similarity">
    <text evidence="1 2">Belongs to the enoyl-CoA hydratase/isomerase family.</text>
</comment>
<dbReference type="InterPro" id="IPR001753">
    <property type="entry name" value="Enoyl-CoA_hydra/iso"/>
</dbReference>
<comment type="caution">
    <text evidence="3">The sequence shown here is derived from an EMBL/GenBank/DDBJ whole genome shotgun (WGS) entry which is preliminary data.</text>
</comment>
<dbReference type="NCBIfam" id="NF005699">
    <property type="entry name" value="PRK07509.1"/>
    <property type="match status" value="1"/>
</dbReference>
<keyword evidence="4" id="KW-1185">Reference proteome</keyword>
<evidence type="ECO:0000313" key="3">
    <source>
        <dbReference type="EMBL" id="MFD0950258.1"/>
    </source>
</evidence>
<proteinExistence type="inferred from homology"/>
<protein>
    <submittedName>
        <fullName evidence="3">Crotonase/enoyl-CoA hydratase family protein</fullName>
    </submittedName>
</protein>
<dbReference type="PANTHER" id="PTHR43149:SF1">
    <property type="entry name" value="DELTA(3,5)-DELTA(2,4)-DIENOYL-COA ISOMERASE, MITOCHONDRIAL"/>
    <property type="match status" value="1"/>
</dbReference>